<keyword evidence="3" id="KW-1185">Reference proteome</keyword>
<gene>
    <name evidence="2" type="ORF">niasHS_002674</name>
</gene>
<sequence length="122" mass="13769">MSSSRHFVLLPLLFFLLLSFECVLLAPNLFSKIVSFGESGDAFDSPSFADGTATDRFSATESDGRAMAKRNSRMVNALSTILNKRRELGTNDAFRVRIRSLDQMGNTNCYFSPVQCYFFEER</sequence>
<evidence type="ECO:0000256" key="1">
    <source>
        <dbReference type="SAM" id="SignalP"/>
    </source>
</evidence>
<dbReference type="Proteomes" id="UP001620645">
    <property type="component" value="Unassembled WGS sequence"/>
</dbReference>
<name>A0ABD2K2B2_HETSC</name>
<comment type="caution">
    <text evidence="2">The sequence shown here is derived from an EMBL/GenBank/DDBJ whole genome shotgun (WGS) entry which is preliminary data.</text>
</comment>
<organism evidence="2 3">
    <name type="scientific">Heterodera schachtii</name>
    <name type="common">Sugarbeet cyst nematode worm</name>
    <name type="synonym">Tylenchus schachtii</name>
    <dbReference type="NCBI Taxonomy" id="97005"/>
    <lineage>
        <taxon>Eukaryota</taxon>
        <taxon>Metazoa</taxon>
        <taxon>Ecdysozoa</taxon>
        <taxon>Nematoda</taxon>
        <taxon>Chromadorea</taxon>
        <taxon>Rhabditida</taxon>
        <taxon>Tylenchina</taxon>
        <taxon>Tylenchomorpha</taxon>
        <taxon>Tylenchoidea</taxon>
        <taxon>Heteroderidae</taxon>
        <taxon>Heteroderinae</taxon>
        <taxon>Heterodera</taxon>
    </lineage>
</organism>
<evidence type="ECO:0000313" key="3">
    <source>
        <dbReference type="Proteomes" id="UP001620645"/>
    </source>
</evidence>
<dbReference type="AlphaFoldDB" id="A0ABD2K2B2"/>
<proteinExistence type="predicted"/>
<keyword evidence="1" id="KW-0732">Signal</keyword>
<protein>
    <submittedName>
        <fullName evidence="2">Uncharacterized protein</fullName>
    </submittedName>
</protein>
<feature type="chain" id="PRO_5044804524" evidence="1">
    <location>
        <begin position="26"/>
        <end position="122"/>
    </location>
</feature>
<evidence type="ECO:0000313" key="2">
    <source>
        <dbReference type="EMBL" id="KAL3096958.1"/>
    </source>
</evidence>
<accession>A0ABD2K2B2</accession>
<dbReference type="EMBL" id="JBICCN010000056">
    <property type="protein sequence ID" value="KAL3096958.1"/>
    <property type="molecule type" value="Genomic_DNA"/>
</dbReference>
<reference evidence="2 3" key="1">
    <citation type="submission" date="2024-10" db="EMBL/GenBank/DDBJ databases">
        <authorList>
            <person name="Kim D."/>
        </authorList>
    </citation>
    <scope>NUCLEOTIDE SEQUENCE [LARGE SCALE GENOMIC DNA]</scope>
    <source>
        <strain evidence="2">Taebaek</strain>
    </source>
</reference>
<feature type="signal peptide" evidence="1">
    <location>
        <begin position="1"/>
        <end position="25"/>
    </location>
</feature>